<keyword evidence="4" id="KW-1185">Reference proteome</keyword>
<feature type="region of interest" description="Disordered" evidence="1">
    <location>
        <begin position="1"/>
        <end position="24"/>
    </location>
</feature>
<dbReference type="Pfam" id="PF01425">
    <property type="entry name" value="Amidase"/>
    <property type="match status" value="1"/>
</dbReference>
<dbReference type="PANTHER" id="PTHR46310">
    <property type="entry name" value="AMIDASE 1"/>
    <property type="match status" value="1"/>
</dbReference>
<dbReference type="GO" id="GO:0016740">
    <property type="term" value="F:transferase activity"/>
    <property type="evidence" value="ECO:0007669"/>
    <property type="project" value="UniProtKB-KW"/>
</dbReference>
<dbReference type="EMBL" id="RJKE01000001">
    <property type="protein sequence ID" value="ROO90145.1"/>
    <property type="molecule type" value="Genomic_DNA"/>
</dbReference>
<evidence type="ECO:0000256" key="1">
    <source>
        <dbReference type="SAM" id="MobiDB-lite"/>
    </source>
</evidence>
<evidence type="ECO:0000313" key="4">
    <source>
        <dbReference type="Proteomes" id="UP000272400"/>
    </source>
</evidence>
<evidence type="ECO:0000259" key="2">
    <source>
        <dbReference type="Pfam" id="PF01425"/>
    </source>
</evidence>
<protein>
    <submittedName>
        <fullName evidence="3">Amidase/aspartyl-tRNA(Asn)/glutamyl-tRNA(Gln) amidotransferase subunit A</fullName>
    </submittedName>
</protein>
<sequence length="388" mass="40815">MEEIDPLVPWIEDGPLDPPAPSGGPLDGVRVAVKDNIDVAGWPTGAGNPVWLAEHATPTEDAEVVTRLRRAGASLVGKAHMDELAYSLAGTNIHYGSPRNPLAPGRYTGGSSSGCASAVASGAADVGLGTDTAGSIRVPAAFTGLYALRPSHARVPATGVLPLAPTFDVPAVLARDAVVLARVASALLDPPAQQTCALEWLLLPDDLWAEVPAPVRAAYEPVLGRLRELLKADRTPLFKRPSHWHDAVAAFTTVQGHEAWRLLGPWVESTTPAFGPSVAARFTYASRLTDHDLAPAREKADHAAATLRTRLRGSVLAVPTAPFTPPFLGEEFPRAKLLPYTCLASLAAAPAVTLPLATFDDLPLGLTLISQPSTDEDLLALTRTLASR</sequence>
<dbReference type="InterPro" id="IPR036928">
    <property type="entry name" value="AS_sf"/>
</dbReference>
<dbReference type="OrthoDB" id="182039at2"/>
<comment type="caution">
    <text evidence="3">The sequence shown here is derived from an EMBL/GenBank/DDBJ whole genome shotgun (WGS) entry which is preliminary data.</text>
</comment>
<name>A0A3N1D9E5_9ACTN</name>
<dbReference type="Gene3D" id="3.90.1300.10">
    <property type="entry name" value="Amidase signature (AS) domain"/>
    <property type="match status" value="1"/>
</dbReference>
<proteinExistence type="predicted"/>
<reference evidence="3 4" key="1">
    <citation type="submission" date="2018-11" db="EMBL/GenBank/DDBJ databases">
        <title>Sequencing the genomes of 1000 actinobacteria strains.</title>
        <authorList>
            <person name="Klenk H.-P."/>
        </authorList>
    </citation>
    <scope>NUCLEOTIDE SEQUENCE [LARGE SCALE GENOMIC DNA]</scope>
    <source>
        <strain evidence="3 4">DSM 44254</strain>
    </source>
</reference>
<dbReference type="PANTHER" id="PTHR46310:SF7">
    <property type="entry name" value="AMIDASE 1"/>
    <property type="match status" value="1"/>
</dbReference>
<dbReference type="RefSeq" id="WP_123669138.1">
    <property type="nucleotide sequence ID" value="NZ_RJKE01000001.1"/>
</dbReference>
<dbReference type="AlphaFoldDB" id="A0A3N1D9E5"/>
<dbReference type="InterPro" id="IPR020556">
    <property type="entry name" value="Amidase_CS"/>
</dbReference>
<dbReference type="Proteomes" id="UP000272400">
    <property type="component" value="Unassembled WGS sequence"/>
</dbReference>
<accession>A0A3N1D9E5</accession>
<evidence type="ECO:0000313" key="3">
    <source>
        <dbReference type="EMBL" id="ROO90145.1"/>
    </source>
</evidence>
<keyword evidence="3" id="KW-0808">Transferase</keyword>
<dbReference type="InterPro" id="IPR023631">
    <property type="entry name" value="Amidase_dom"/>
</dbReference>
<gene>
    <name evidence="3" type="ORF">EDD29_7861</name>
</gene>
<dbReference type="PROSITE" id="PS00571">
    <property type="entry name" value="AMIDASES"/>
    <property type="match status" value="1"/>
</dbReference>
<organism evidence="3 4">
    <name type="scientific">Actinocorallia herbida</name>
    <dbReference type="NCBI Taxonomy" id="58109"/>
    <lineage>
        <taxon>Bacteria</taxon>
        <taxon>Bacillati</taxon>
        <taxon>Actinomycetota</taxon>
        <taxon>Actinomycetes</taxon>
        <taxon>Streptosporangiales</taxon>
        <taxon>Thermomonosporaceae</taxon>
        <taxon>Actinocorallia</taxon>
    </lineage>
</organism>
<feature type="domain" description="Amidase" evidence="2">
    <location>
        <begin position="22"/>
        <end position="189"/>
    </location>
</feature>
<dbReference type="SUPFAM" id="SSF75304">
    <property type="entry name" value="Amidase signature (AS) enzymes"/>
    <property type="match status" value="1"/>
</dbReference>